<keyword evidence="1" id="KW-0175">Coiled coil</keyword>
<dbReference type="PANTHER" id="PTHR36304:SF4">
    <property type="entry name" value="DUF4388 DOMAIN-CONTAINING PROTEIN"/>
    <property type="match status" value="1"/>
</dbReference>
<proteinExistence type="predicted"/>
<dbReference type="EMBL" id="AP027080">
    <property type="protein sequence ID" value="BDU72888.1"/>
    <property type="molecule type" value="Genomic_DNA"/>
</dbReference>
<sequence length="373" mass="42147">MGIKGDLSTMGLEDILQWLSVGKKTGILELKGFLHTKRVAFSDGRITSVWSSDPREYLGQYLLAYNRITEEQLREALATQEDENQLLGRILVNRQLVTEAEIRRIVQLKVEESVYDTFLWDTGTFEFHDGQPPLQKSMLLSLEVTGIVLEGARRTDEWKRIRKSIKGGDAVVVGVSEAIAEMLPLAPEDADILTRLDGLKTIDQLVIEMRVPEFKANKLLFDLHEKGMVRILHPGGKLGDQSSLQLQRARQLVERQKLQEAQVELRNLLAEQPKLQEASRMLQVVEHMMEENTIDETLVPELAVSIEELMQAQLGPNEAFLATRVNAVWSIHDIISISPFPHDECLAIFSKLLKRGILKVQKSPGGAQPGYRR</sequence>
<dbReference type="InterPro" id="IPR025497">
    <property type="entry name" value="PatA-like_N"/>
</dbReference>
<gene>
    <name evidence="3" type="ORF">METEAL_20620</name>
</gene>
<evidence type="ECO:0000259" key="2">
    <source>
        <dbReference type="Pfam" id="PF14332"/>
    </source>
</evidence>
<dbReference type="Pfam" id="PF14332">
    <property type="entry name" value="DUF4388"/>
    <property type="match status" value="1"/>
</dbReference>
<dbReference type="RefSeq" id="WP_316415802.1">
    <property type="nucleotide sequence ID" value="NZ_AP027080.1"/>
</dbReference>
<evidence type="ECO:0000313" key="3">
    <source>
        <dbReference type="EMBL" id="BDU72888.1"/>
    </source>
</evidence>
<keyword evidence="4" id="KW-1185">Reference proteome</keyword>
<dbReference type="AlphaFoldDB" id="A0AA48H6T9"/>
<protein>
    <recommendedName>
        <fullName evidence="2">PatA-like N-terminal domain-containing protein</fullName>
    </recommendedName>
</protein>
<evidence type="ECO:0000256" key="1">
    <source>
        <dbReference type="SAM" id="Coils"/>
    </source>
</evidence>
<feature type="domain" description="PatA-like N-terminal" evidence="2">
    <location>
        <begin position="4"/>
        <end position="159"/>
    </location>
</feature>
<feature type="coiled-coil region" evidence="1">
    <location>
        <begin position="246"/>
        <end position="278"/>
    </location>
</feature>
<reference evidence="4" key="1">
    <citation type="journal article" date="2023" name="Int. J. Syst. Evol. Microbiol.">
        <title>Mesoterricola silvestris gen. nov., sp. nov., Mesoterricola sediminis sp. nov., Geothrix oryzae sp. nov., Geothrix edaphica sp. nov., Geothrix rubra sp. nov., and Geothrix limicola sp. nov., six novel members of Acidobacteriota isolated from soils.</title>
        <authorList>
            <person name="Itoh H."/>
            <person name="Sugisawa Y."/>
            <person name="Mise K."/>
            <person name="Xu Z."/>
            <person name="Kuniyasu M."/>
            <person name="Ushijima N."/>
            <person name="Kawano K."/>
            <person name="Kobayashi E."/>
            <person name="Shiratori Y."/>
            <person name="Masuda Y."/>
            <person name="Senoo K."/>
        </authorList>
    </citation>
    <scope>NUCLEOTIDE SEQUENCE [LARGE SCALE GENOMIC DNA]</scope>
    <source>
        <strain evidence="4">W79</strain>
    </source>
</reference>
<dbReference type="PANTHER" id="PTHR36304">
    <property type="entry name" value="DOMAIN GTPASE-ACTIVATING PROTEIN, PUTATIVE-RELATED-RELATED"/>
    <property type="match status" value="1"/>
</dbReference>
<organism evidence="3 4">
    <name type="scientific">Mesoterricola silvestris</name>
    <dbReference type="NCBI Taxonomy" id="2927979"/>
    <lineage>
        <taxon>Bacteria</taxon>
        <taxon>Pseudomonadati</taxon>
        <taxon>Acidobacteriota</taxon>
        <taxon>Holophagae</taxon>
        <taxon>Holophagales</taxon>
        <taxon>Holophagaceae</taxon>
        <taxon>Mesoterricola</taxon>
    </lineage>
</organism>
<evidence type="ECO:0000313" key="4">
    <source>
        <dbReference type="Proteomes" id="UP001238179"/>
    </source>
</evidence>
<dbReference type="KEGG" id="msil:METEAL_20620"/>
<name>A0AA48H6T9_9BACT</name>
<dbReference type="Proteomes" id="UP001238179">
    <property type="component" value="Chromosome"/>
</dbReference>
<accession>A0AA48H6T9</accession>
<dbReference type="SUPFAM" id="SSF160246">
    <property type="entry name" value="EspE N-terminal domain-like"/>
    <property type="match status" value="1"/>
</dbReference>
<dbReference type="InterPro" id="IPR037257">
    <property type="entry name" value="T2SS_E_N_sf"/>
</dbReference>